<dbReference type="GO" id="GO:0080008">
    <property type="term" value="C:Cul4-RING E3 ubiquitin ligase complex"/>
    <property type="evidence" value="ECO:0007669"/>
    <property type="project" value="TreeGrafter"/>
</dbReference>
<dbReference type="EMBL" id="BLZA01000058">
    <property type="protein sequence ID" value="GHJ90316.1"/>
    <property type="molecule type" value="Genomic_DNA"/>
</dbReference>
<evidence type="ECO:0000313" key="4">
    <source>
        <dbReference type="EMBL" id="GHJ90316.1"/>
    </source>
</evidence>
<evidence type="ECO:0000256" key="1">
    <source>
        <dbReference type="ARBA" id="ARBA00022574"/>
    </source>
</evidence>
<dbReference type="PANTHER" id="PTHR44472">
    <property type="entry name" value="DDB1- AND CUL4-ASSOCIATED FACTOR 4-RELATED"/>
    <property type="match status" value="1"/>
</dbReference>
<dbReference type="PANTHER" id="PTHR44472:SF1">
    <property type="entry name" value="DDB1 AND CUL4 ASSOCIATED FACTOR 4"/>
    <property type="match status" value="1"/>
</dbReference>
<protein>
    <submittedName>
        <fullName evidence="4">Uncharacterized protein</fullName>
    </submittedName>
</protein>
<dbReference type="InterPro" id="IPR036322">
    <property type="entry name" value="WD40_repeat_dom_sf"/>
</dbReference>
<feature type="region of interest" description="Disordered" evidence="3">
    <location>
        <begin position="25"/>
        <end position="83"/>
    </location>
</feature>
<comment type="caution">
    <text evidence="4">The sequence shown here is derived from an EMBL/GenBank/DDBJ whole genome shotgun (WGS) entry which is preliminary data.</text>
</comment>
<accession>A0A8H3TZ39</accession>
<dbReference type="Proteomes" id="UP000620104">
    <property type="component" value="Unassembled WGS sequence"/>
</dbReference>
<evidence type="ECO:0000313" key="5">
    <source>
        <dbReference type="Proteomes" id="UP000620104"/>
    </source>
</evidence>
<proteinExistence type="predicted"/>
<dbReference type="Gene3D" id="2.130.10.10">
    <property type="entry name" value="YVTN repeat-like/Quinoprotein amine dehydrogenase"/>
    <property type="match status" value="1"/>
</dbReference>
<organism evidence="4 5">
    <name type="scientific">Naganishia liquefaciens</name>
    <dbReference type="NCBI Taxonomy" id="104408"/>
    <lineage>
        <taxon>Eukaryota</taxon>
        <taxon>Fungi</taxon>
        <taxon>Dikarya</taxon>
        <taxon>Basidiomycota</taxon>
        <taxon>Agaricomycotina</taxon>
        <taxon>Tremellomycetes</taxon>
        <taxon>Filobasidiales</taxon>
        <taxon>Filobasidiaceae</taxon>
        <taxon>Naganishia</taxon>
    </lineage>
</organism>
<keyword evidence="2" id="KW-0677">Repeat</keyword>
<evidence type="ECO:0000256" key="3">
    <source>
        <dbReference type="SAM" id="MobiDB-lite"/>
    </source>
</evidence>
<feature type="compositionally biased region" description="Basic and acidic residues" evidence="3">
    <location>
        <begin position="29"/>
        <end position="83"/>
    </location>
</feature>
<dbReference type="InterPro" id="IPR052254">
    <property type="entry name" value="CUL4-DDB1_E3_ligase_receptor"/>
</dbReference>
<reference evidence="4" key="1">
    <citation type="submission" date="2020-07" db="EMBL/GenBank/DDBJ databases">
        <title>Draft Genome Sequence of a Deep-Sea Yeast, Naganishia (Cryptococcus) liquefaciens strain N6.</title>
        <authorList>
            <person name="Han Y.W."/>
            <person name="Kajitani R."/>
            <person name="Morimoto H."/>
            <person name="Parhat M."/>
            <person name="Tsubouchi H."/>
            <person name="Bakenova O."/>
            <person name="Ogata M."/>
            <person name="Argunhan B."/>
            <person name="Aoki R."/>
            <person name="Kajiwara S."/>
            <person name="Itoh T."/>
            <person name="Iwasaki H."/>
        </authorList>
    </citation>
    <scope>NUCLEOTIDE SEQUENCE</scope>
    <source>
        <strain evidence="4">N6</strain>
    </source>
</reference>
<dbReference type="SUPFAM" id="SSF50978">
    <property type="entry name" value="WD40 repeat-like"/>
    <property type="match status" value="1"/>
</dbReference>
<sequence length="476" mass="53529">MAAAGPLGDLPGLVWNATKKKYFPVGAEQDSRLKRQAEPETIRQRLERRKQAPEDRRRKKEPYERKEGSTSKRLAEEPKQRARIDRTLLRATGLQLGYERFSGPTSAEAQRRMRRERGSGYSRMSCITADDEPTFPASLTVMTTIPDQTSSILLGDAMGSIHAVKMEYDVPDWELSHGDLHMADGERQVPKYRRWLWHEINLGKRITGIRATREHYIATTFGPRPRIVVSRIPAMLAAFVPDDAPLPFFGEEEPTVLWDLKKMQDVWSMDCSGNAVAVGGNQRIVYAKDITNPEFRSIQTPAKSDALSVCQMNVNEALVGLRSSSIIHYDFRLPIESAAVSQLELGKSVCGIKALEEGRAGGRSFIASGYTHQLAMFDLRFPRAGPVQRYQGHVNDYRSGLGLATNPTQTHVLAAGSEQKIRAWSIWDAQPVQEYGAQPGMKRLLGQQYPSQISGIEMPEEDKIHILNDRQMETHM</sequence>
<dbReference type="AlphaFoldDB" id="A0A8H3TZ39"/>
<gene>
    <name evidence="4" type="ORF">NliqN6_6718</name>
</gene>
<keyword evidence="1" id="KW-0853">WD repeat</keyword>
<dbReference type="OrthoDB" id="128867at2759"/>
<dbReference type="InterPro" id="IPR015943">
    <property type="entry name" value="WD40/YVTN_repeat-like_dom_sf"/>
</dbReference>
<evidence type="ECO:0000256" key="2">
    <source>
        <dbReference type="ARBA" id="ARBA00022737"/>
    </source>
</evidence>
<name>A0A8H3TZ39_9TREE</name>
<keyword evidence="5" id="KW-1185">Reference proteome</keyword>